<dbReference type="Proteomes" id="UP001226091">
    <property type="component" value="Chromosome"/>
</dbReference>
<gene>
    <name evidence="1" type="ORF">QLQ22_11570</name>
</gene>
<proteinExistence type="predicted"/>
<evidence type="ECO:0000313" key="1">
    <source>
        <dbReference type="EMBL" id="WHZ59927.1"/>
    </source>
</evidence>
<dbReference type="EMBL" id="CP126116">
    <property type="protein sequence ID" value="WHZ59927.1"/>
    <property type="molecule type" value="Genomic_DNA"/>
</dbReference>
<sequence length="156" mass="18396">MKSDYLYTEFLNVSRKLNQKLKIAPVLYGSLGLEKVIEVEFSPQDIDILVPLRFIKNEWQTLKETMEELGYTLVDLHEHKFVNGKVEIGYSFEEDLKPFAGVNYEDLKEMYDDGVSYRLLSVEDYLNVYKRALKDGYRRTKNNNKDLKKIEVLENL</sequence>
<name>A0ACD4RIB7_9BACI</name>
<accession>A0ACD4RIB7</accession>
<reference evidence="2" key="1">
    <citation type="journal article" date="2025" name="Aquaculture">
        <title>Assessment of the bioflocculant production and safety properties of Metabacillus hrfriensis sp. nov. based on phenotypic and whole-genome sequencing analysis.</title>
        <authorList>
            <person name="Zhang R."/>
            <person name="Zhao Z."/>
            <person name="Luo L."/>
            <person name="Wang S."/>
            <person name="Guo K."/>
            <person name="Xu W."/>
        </authorList>
    </citation>
    <scope>NUCLEOTIDE SEQUENCE [LARGE SCALE GENOMIC DNA]</scope>
    <source>
        <strain evidence="2">CT-WN-B3</strain>
    </source>
</reference>
<organism evidence="1 2">
    <name type="scientific">Metabacillus hrfriensis</name>
    <dbReference type="NCBI Taxonomy" id="3048891"/>
    <lineage>
        <taxon>Bacteria</taxon>
        <taxon>Bacillati</taxon>
        <taxon>Bacillota</taxon>
        <taxon>Bacilli</taxon>
        <taxon>Bacillales</taxon>
        <taxon>Bacillaceae</taxon>
        <taxon>Metabacillus</taxon>
    </lineage>
</organism>
<evidence type="ECO:0000313" key="2">
    <source>
        <dbReference type="Proteomes" id="UP001226091"/>
    </source>
</evidence>
<protein>
    <submittedName>
        <fullName evidence="1">Uncharacterized protein</fullName>
    </submittedName>
</protein>
<keyword evidence="2" id="KW-1185">Reference proteome</keyword>